<feature type="transmembrane region" description="Helical" evidence="10">
    <location>
        <begin position="144"/>
        <end position="162"/>
    </location>
</feature>
<keyword evidence="9" id="KW-0511">Multifunctional enzyme</keyword>
<evidence type="ECO:0000256" key="5">
    <source>
        <dbReference type="ARBA" id="ARBA00022692"/>
    </source>
</evidence>
<comment type="similarity">
    <text evidence="2 8">Belongs to the peptidase A24 family.</text>
</comment>
<keyword evidence="9" id="KW-0645">Protease</keyword>
<dbReference type="PANTHER" id="PTHR30487:SF0">
    <property type="entry name" value="PREPILIN LEADER PEPTIDASE_N-METHYLTRANSFERASE-RELATED"/>
    <property type="match status" value="1"/>
</dbReference>
<dbReference type="InterPro" id="IPR014032">
    <property type="entry name" value="Peptidase_A24A_bac"/>
</dbReference>
<dbReference type="EMBL" id="SISG01000001">
    <property type="protein sequence ID" value="TBN57845.1"/>
    <property type="molecule type" value="Genomic_DNA"/>
</dbReference>
<evidence type="ECO:0000256" key="9">
    <source>
        <dbReference type="RuleBase" id="RU003794"/>
    </source>
</evidence>
<protein>
    <recommendedName>
        <fullName evidence="9">Prepilin leader peptidase/N-methyltransferase</fullName>
        <ecNumber evidence="9">2.1.1.-</ecNumber>
        <ecNumber evidence="9">3.4.23.43</ecNumber>
    </recommendedName>
</protein>
<dbReference type="InterPro" id="IPR000045">
    <property type="entry name" value="Prepilin_IV_endopep_pep"/>
</dbReference>
<evidence type="ECO:0000259" key="11">
    <source>
        <dbReference type="Pfam" id="PF01478"/>
    </source>
</evidence>
<comment type="catalytic activity">
    <reaction evidence="9">
        <text>Typically cleaves a -Gly-|-Phe- bond to release an N-terminal, basic peptide of 5-8 residues from type IV prepilin, and then N-methylates the new N-terminal amino group, the methyl donor being S-adenosyl-L-methionine.</text>
        <dbReference type="EC" id="3.4.23.43"/>
    </reaction>
</comment>
<keyword evidence="4" id="KW-0997">Cell inner membrane</keyword>
<feature type="transmembrane region" description="Helical" evidence="10">
    <location>
        <begin position="82"/>
        <end position="101"/>
    </location>
</feature>
<feature type="transmembrane region" description="Helical" evidence="10">
    <location>
        <begin position="168"/>
        <end position="186"/>
    </location>
</feature>
<keyword evidence="9" id="KW-0808">Transferase</keyword>
<accession>A0A4Q9GT68</accession>
<comment type="function">
    <text evidence="9">Plays an essential role in type IV pili and type II pseudopili formation by proteolytically removing the leader sequence from substrate proteins and subsequently monomethylating the alpha-amino group of the newly exposed N-terminal phenylalanine.</text>
</comment>
<dbReference type="Proteomes" id="UP000294194">
    <property type="component" value="Unassembled WGS sequence"/>
</dbReference>
<keyword evidence="14" id="KW-1185">Reference proteome</keyword>
<dbReference type="EC" id="2.1.1.-" evidence="9"/>
<dbReference type="PRINTS" id="PR00864">
    <property type="entry name" value="PREPILNPTASE"/>
</dbReference>
<dbReference type="RefSeq" id="WP_130981954.1">
    <property type="nucleotide sequence ID" value="NZ_SISG01000001.1"/>
</dbReference>
<dbReference type="GO" id="GO:0006465">
    <property type="term" value="P:signal peptide processing"/>
    <property type="evidence" value="ECO:0007669"/>
    <property type="project" value="TreeGrafter"/>
</dbReference>
<dbReference type="InterPro" id="IPR010627">
    <property type="entry name" value="Prepilin_pept_A24_N"/>
</dbReference>
<dbReference type="GO" id="GO:0004190">
    <property type="term" value="F:aspartic-type endopeptidase activity"/>
    <property type="evidence" value="ECO:0007669"/>
    <property type="project" value="UniProtKB-EC"/>
</dbReference>
<keyword evidence="7 10" id="KW-0472">Membrane</keyword>
<evidence type="ECO:0000256" key="10">
    <source>
        <dbReference type="SAM" id="Phobius"/>
    </source>
</evidence>
<evidence type="ECO:0000313" key="14">
    <source>
        <dbReference type="Proteomes" id="UP000294194"/>
    </source>
</evidence>
<evidence type="ECO:0000259" key="12">
    <source>
        <dbReference type="Pfam" id="PF06750"/>
    </source>
</evidence>
<feature type="domain" description="Prepilin type IV endopeptidase peptidase" evidence="11">
    <location>
        <begin position="122"/>
        <end position="233"/>
    </location>
</feature>
<keyword evidence="9" id="KW-0378">Hydrolase</keyword>
<feature type="transmembrane region" description="Helical" evidence="10">
    <location>
        <begin position="217"/>
        <end position="237"/>
    </location>
</feature>
<dbReference type="Gene3D" id="1.20.120.1220">
    <property type="match status" value="1"/>
</dbReference>
<keyword evidence="9" id="KW-0489">Methyltransferase</keyword>
<dbReference type="Pfam" id="PF06750">
    <property type="entry name" value="A24_N_bact"/>
    <property type="match status" value="1"/>
</dbReference>
<evidence type="ECO:0000256" key="6">
    <source>
        <dbReference type="ARBA" id="ARBA00022989"/>
    </source>
</evidence>
<dbReference type="PANTHER" id="PTHR30487">
    <property type="entry name" value="TYPE 4 PREPILIN-LIKE PROTEINS LEADER PEPTIDE-PROCESSING ENZYME"/>
    <property type="match status" value="1"/>
</dbReference>
<comment type="subcellular location">
    <subcellularLocation>
        <location evidence="1">Cell inner membrane</location>
        <topology evidence="1">Multi-pass membrane protein</topology>
    </subcellularLocation>
    <subcellularLocation>
        <location evidence="9">Cell membrane</location>
        <topology evidence="9">Multi-pass membrane protein</topology>
    </subcellularLocation>
</comment>
<feature type="transmembrane region" description="Helical" evidence="10">
    <location>
        <begin position="6"/>
        <end position="30"/>
    </location>
</feature>
<keyword evidence="5 9" id="KW-0812">Transmembrane</keyword>
<keyword evidence="6 10" id="KW-1133">Transmembrane helix</keyword>
<evidence type="ECO:0000256" key="4">
    <source>
        <dbReference type="ARBA" id="ARBA00022519"/>
    </source>
</evidence>
<name>A0A4Q9GT68_9MICO</name>
<evidence type="ECO:0000256" key="2">
    <source>
        <dbReference type="ARBA" id="ARBA00005801"/>
    </source>
</evidence>
<evidence type="ECO:0000256" key="8">
    <source>
        <dbReference type="RuleBase" id="RU003793"/>
    </source>
</evidence>
<evidence type="ECO:0000256" key="3">
    <source>
        <dbReference type="ARBA" id="ARBA00022475"/>
    </source>
</evidence>
<dbReference type="InterPro" id="IPR050882">
    <property type="entry name" value="Prepilin_peptidase/N-MTase"/>
</dbReference>
<dbReference type="GO" id="GO:0008168">
    <property type="term" value="F:methyltransferase activity"/>
    <property type="evidence" value="ECO:0007669"/>
    <property type="project" value="UniProtKB-KW"/>
</dbReference>
<evidence type="ECO:0000256" key="1">
    <source>
        <dbReference type="ARBA" id="ARBA00004429"/>
    </source>
</evidence>
<feature type="transmembrane region" description="Helical" evidence="10">
    <location>
        <begin position="249"/>
        <end position="272"/>
    </location>
</feature>
<comment type="caution">
    <text evidence="13">The sequence shown here is derived from an EMBL/GenBank/DDBJ whole genome shotgun (WGS) entry which is preliminary data.</text>
</comment>
<keyword evidence="3" id="KW-1003">Cell membrane</keyword>
<reference evidence="14" key="1">
    <citation type="submission" date="2019-02" db="EMBL/GenBank/DDBJ databases">
        <title>Glaciihabitans arcticus sp. nov., a psychrotolerant bacterium isolated from polar soil.</title>
        <authorList>
            <person name="Dahal R.H."/>
        </authorList>
    </citation>
    <scope>NUCLEOTIDE SEQUENCE [LARGE SCALE GENOMIC DNA]</scope>
    <source>
        <strain evidence="14">RP-3-7</strain>
    </source>
</reference>
<organism evidence="13 14">
    <name type="scientific">Glaciihabitans arcticus</name>
    <dbReference type="NCBI Taxonomy" id="2668039"/>
    <lineage>
        <taxon>Bacteria</taxon>
        <taxon>Bacillati</taxon>
        <taxon>Actinomycetota</taxon>
        <taxon>Actinomycetes</taxon>
        <taxon>Micrococcales</taxon>
        <taxon>Microbacteriaceae</taxon>
        <taxon>Glaciihabitans</taxon>
    </lineage>
</organism>
<feature type="domain" description="Prepilin peptidase A24 N-terminal" evidence="12">
    <location>
        <begin position="17"/>
        <end position="97"/>
    </location>
</feature>
<dbReference type="Pfam" id="PF01478">
    <property type="entry name" value="Peptidase_A24"/>
    <property type="match status" value="1"/>
</dbReference>
<sequence>MLLDPAFAVAVVVLTGIFGTIIGSFLNVVVWRLPRGESLSHPGSACPNCGHPIRWWDNIPVVSWIVLRGKCRDCGAPISSRYVLVETATGLFFAGIAFWILSGGLGLVEPVALILAGVAFLYLASISVALALIDLDTHTLPNRIVLPSYIVGAVLIVAASLVEGDLGSLIRAGIGLAAMFAAYFLMAIAYPGGMGFGDVKLAGVLGLYLAWLGWGELAIGFFAAFVLGGVFSLVLILAKKASRKSGIPFGPWMLVGAWVGIFVGDAIARGYLALFGLAL</sequence>
<evidence type="ECO:0000313" key="13">
    <source>
        <dbReference type="EMBL" id="TBN57845.1"/>
    </source>
</evidence>
<evidence type="ECO:0000256" key="7">
    <source>
        <dbReference type="ARBA" id="ARBA00023136"/>
    </source>
</evidence>
<dbReference type="AlphaFoldDB" id="A0A4Q9GT68"/>
<proteinExistence type="inferred from homology"/>
<dbReference type="GO" id="GO:0005886">
    <property type="term" value="C:plasma membrane"/>
    <property type="evidence" value="ECO:0007669"/>
    <property type="project" value="UniProtKB-SubCell"/>
</dbReference>
<dbReference type="GO" id="GO:0032259">
    <property type="term" value="P:methylation"/>
    <property type="evidence" value="ECO:0007669"/>
    <property type="project" value="UniProtKB-KW"/>
</dbReference>
<dbReference type="EC" id="3.4.23.43" evidence="9"/>
<gene>
    <name evidence="13" type="ORF">EYE40_10835</name>
</gene>
<feature type="transmembrane region" description="Helical" evidence="10">
    <location>
        <begin position="113"/>
        <end position="132"/>
    </location>
</feature>